<feature type="domain" description="Peptidase A1" evidence="2">
    <location>
        <begin position="1"/>
        <end position="174"/>
    </location>
</feature>
<protein>
    <submittedName>
        <fullName evidence="3">Eukaryotic aspartyl protease family protein</fullName>
    </submittedName>
</protein>
<evidence type="ECO:0000256" key="1">
    <source>
        <dbReference type="ARBA" id="ARBA00007447"/>
    </source>
</evidence>
<reference evidence="3" key="1">
    <citation type="submission" date="2019-12" db="EMBL/GenBank/DDBJ databases">
        <authorList>
            <person name="Scholes J."/>
        </authorList>
    </citation>
    <scope>NUCLEOTIDE SEQUENCE</scope>
</reference>
<dbReference type="InterPro" id="IPR033121">
    <property type="entry name" value="PEPTIDASE_A1"/>
</dbReference>
<comment type="caution">
    <text evidence="3">The sequence shown here is derived from an EMBL/GenBank/DDBJ whole genome shotgun (WGS) entry which is preliminary data.</text>
</comment>
<dbReference type="SUPFAM" id="SSF50630">
    <property type="entry name" value="Acid proteases"/>
    <property type="match status" value="1"/>
</dbReference>
<sequence length="180" mass="19989">MAHKDYDHTTKFTPLIQEYPTSYIVNTIAIAVEGRNLLSVTKSANSTPILTLVDSGTTITRLPSDVYKALSSEFRRVMRTKYRYKGAFYDCFDGFFDTCFVPNSNKIHVPSVSFTFQNNVQVNLDASGTVYVVNKSLICFAFTNGGADWVTFGNTQQKTFEVVYDVAGQKLGFSSGGMCT</sequence>
<dbReference type="GO" id="GO:0004190">
    <property type="term" value="F:aspartic-type endopeptidase activity"/>
    <property type="evidence" value="ECO:0007669"/>
    <property type="project" value="InterPro"/>
</dbReference>
<organism evidence="3 4">
    <name type="scientific">Striga hermonthica</name>
    <name type="common">Purple witchweed</name>
    <name type="synonym">Buchnera hermonthica</name>
    <dbReference type="NCBI Taxonomy" id="68872"/>
    <lineage>
        <taxon>Eukaryota</taxon>
        <taxon>Viridiplantae</taxon>
        <taxon>Streptophyta</taxon>
        <taxon>Embryophyta</taxon>
        <taxon>Tracheophyta</taxon>
        <taxon>Spermatophyta</taxon>
        <taxon>Magnoliopsida</taxon>
        <taxon>eudicotyledons</taxon>
        <taxon>Gunneridae</taxon>
        <taxon>Pentapetalae</taxon>
        <taxon>asterids</taxon>
        <taxon>lamiids</taxon>
        <taxon>Lamiales</taxon>
        <taxon>Orobanchaceae</taxon>
        <taxon>Buchnereae</taxon>
        <taxon>Striga</taxon>
    </lineage>
</organism>
<gene>
    <name evidence="3" type="ORF">SHERM_16481</name>
</gene>
<dbReference type="PROSITE" id="PS51767">
    <property type="entry name" value="PEPTIDASE_A1"/>
    <property type="match status" value="1"/>
</dbReference>
<dbReference type="Proteomes" id="UP001153555">
    <property type="component" value="Unassembled WGS sequence"/>
</dbReference>
<keyword evidence="3" id="KW-0378">Hydrolase</keyword>
<dbReference type="InterPro" id="IPR032799">
    <property type="entry name" value="TAXi_C"/>
</dbReference>
<keyword evidence="3" id="KW-0645">Protease</keyword>
<evidence type="ECO:0000313" key="4">
    <source>
        <dbReference type="Proteomes" id="UP001153555"/>
    </source>
</evidence>
<dbReference type="OrthoDB" id="2747330at2759"/>
<accession>A0A9N7MWI1</accession>
<dbReference type="EMBL" id="CACSLK010014277">
    <property type="protein sequence ID" value="CAA0816615.1"/>
    <property type="molecule type" value="Genomic_DNA"/>
</dbReference>
<dbReference type="PANTHER" id="PTHR13683">
    <property type="entry name" value="ASPARTYL PROTEASES"/>
    <property type="match status" value="1"/>
</dbReference>
<dbReference type="Pfam" id="PF14541">
    <property type="entry name" value="TAXi_C"/>
    <property type="match status" value="1"/>
</dbReference>
<keyword evidence="4" id="KW-1185">Reference proteome</keyword>
<dbReference type="PANTHER" id="PTHR13683:SF750">
    <property type="entry name" value="ASPARTYL PROTEASE AED1"/>
    <property type="match status" value="1"/>
</dbReference>
<evidence type="ECO:0000313" key="3">
    <source>
        <dbReference type="EMBL" id="CAA0816615.1"/>
    </source>
</evidence>
<dbReference type="GO" id="GO:0006508">
    <property type="term" value="P:proteolysis"/>
    <property type="evidence" value="ECO:0007669"/>
    <property type="project" value="UniProtKB-KW"/>
</dbReference>
<comment type="similarity">
    <text evidence="1">Belongs to the peptidase A1 family.</text>
</comment>
<proteinExistence type="inferred from homology"/>
<dbReference type="InterPro" id="IPR021109">
    <property type="entry name" value="Peptidase_aspartic_dom_sf"/>
</dbReference>
<dbReference type="InterPro" id="IPR001461">
    <property type="entry name" value="Aspartic_peptidase_A1"/>
</dbReference>
<name>A0A9N7MWI1_STRHE</name>
<evidence type="ECO:0000259" key="2">
    <source>
        <dbReference type="PROSITE" id="PS51767"/>
    </source>
</evidence>
<dbReference type="AlphaFoldDB" id="A0A9N7MWI1"/>
<dbReference type="Gene3D" id="2.40.70.10">
    <property type="entry name" value="Acid Proteases"/>
    <property type="match status" value="1"/>
</dbReference>